<feature type="compositionally biased region" description="Low complexity" evidence="1">
    <location>
        <begin position="209"/>
        <end position="223"/>
    </location>
</feature>
<dbReference type="RefSeq" id="XP_008612185.1">
    <property type="nucleotide sequence ID" value="XM_008613963.1"/>
</dbReference>
<feature type="chain" id="PRO_5004584113" evidence="2">
    <location>
        <begin position="23"/>
        <end position="235"/>
    </location>
</feature>
<protein>
    <submittedName>
        <fullName evidence="3">Uncharacterized protein</fullName>
    </submittedName>
</protein>
<dbReference type="GeneID" id="19948823"/>
<keyword evidence="4" id="KW-1185">Reference proteome</keyword>
<proteinExistence type="predicted"/>
<reference evidence="3 4" key="1">
    <citation type="submission" date="2012-04" db="EMBL/GenBank/DDBJ databases">
        <title>The Genome Sequence of Saprolegnia declina VS20.</title>
        <authorList>
            <consortium name="The Broad Institute Genome Sequencing Platform"/>
            <person name="Russ C."/>
            <person name="Nusbaum C."/>
            <person name="Tyler B."/>
            <person name="van West P."/>
            <person name="Dieguez-Uribeondo J."/>
            <person name="de Bruijn I."/>
            <person name="Tripathy S."/>
            <person name="Jiang R."/>
            <person name="Young S.K."/>
            <person name="Zeng Q."/>
            <person name="Gargeya S."/>
            <person name="Fitzgerald M."/>
            <person name="Haas B."/>
            <person name="Abouelleil A."/>
            <person name="Alvarado L."/>
            <person name="Arachchi H.M."/>
            <person name="Berlin A."/>
            <person name="Chapman S.B."/>
            <person name="Goldberg J."/>
            <person name="Griggs A."/>
            <person name="Gujja S."/>
            <person name="Hansen M."/>
            <person name="Howarth C."/>
            <person name="Imamovic A."/>
            <person name="Larimer J."/>
            <person name="McCowen C."/>
            <person name="Montmayeur A."/>
            <person name="Murphy C."/>
            <person name="Neiman D."/>
            <person name="Pearson M."/>
            <person name="Priest M."/>
            <person name="Roberts A."/>
            <person name="Saif S."/>
            <person name="Shea T."/>
            <person name="Sisk P."/>
            <person name="Sykes S."/>
            <person name="Wortman J."/>
            <person name="Nusbaum C."/>
            <person name="Birren B."/>
        </authorList>
    </citation>
    <scope>NUCLEOTIDE SEQUENCE [LARGE SCALE GENOMIC DNA]</scope>
    <source>
        <strain evidence="3 4">VS20</strain>
    </source>
</reference>
<dbReference type="OMA" id="VEHATRF"/>
<keyword evidence="2" id="KW-0732">Signal</keyword>
<dbReference type="VEuPathDB" id="FungiDB:SDRG_08096"/>
<dbReference type="InParanoid" id="T0RPC1"/>
<feature type="signal peptide" evidence="2">
    <location>
        <begin position="1"/>
        <end position="22"/>
    </location>
</feature>
<evidence type="ECO:0000256" key="1">
    <source>
        <dbReference type="SAM" id="MobiDB-lite"/>
    </source>
</evidence>
<dbReference type="AlphaFoldDB" id="T0RPC1"/>
<name>T0RPC1_SAPDV</name>
<evidence type="ECO:0000256" key="2">
    <source>
        <dbReference type="SAM" id="SignalP"/>
    </source>
</evidence>
<evidence type="ECO:0000313" key="4">
    <source>
        <dbReference type="Proteomes" id="UP000030762"/>
    </source>
</evidence>
<dbReference type="EMBL" id="JH767155">
    <property type="protein sequence ID" value="EQC34323.1"/>
    <property type="molecule type" value="Genomic_DNA"/>
</dbReference>
<accession>T0RPC1</accession>
<sequence>MPRLLSLGLVAVFVLWPSIVLGSELSVAQYDQFMTPTPTCSVYSTANTTSKESVLKYTCLGVPGGAVLAPLESSEPMVRAGASDQYKVYLLRRDTSYLAYEQGATFACENPDCNLDLAGTPYETPTRVLVPGDYVVVVVCLSGSGCRFQLNWQLGKTSTDPFQCARAKSFASCVENRGCFLHRHQRLQLQRHGLMDRAGTGANDKYAPDSNNAIDTATDTNNSRTTRNVEHATRF</sequence>
<organism evidence="3 4">
    <name type="scientific">Saprolegnia diclina (strain VS20)</name>
    <dbReference type="NCBI Taxonomy" id="1156394"/>
    <lineage>
        <taxon>Eukaryota</taxon>
        <taxon>Sar</taxon>
        <taxon>Stramenopiles</taxon>
        <taxon>Oomycota</taxon>
        <taxon>Saprolegniomycetes</taxon>
        <taxon>Saprolegniales</taxon>
        <taxon>Saprolegniaceae</taxon>
        <taxon>Saprolegnia</taxon>
    </lineage>
</organism>
<dbReference type="OrthoDB" id="10518172at2759"/>
<evidence type="ECO:0000313" key="3">
    <source>
        <dbReference type="EMBL" id="EQC34323.1"/>
    </source>
</evidence>
<dbReference type="Proteomes" id="UP000030762">
    <property type="component" value="Unassembled WGS sequence"/>
</dbReference>
<gene>
    <name evidence="3" type="ORF">SDRG_08096</name>
</gene>
<feature type="region of interest" description="Disordered" evidence="1">
    <location>
        <begin position="199"/>
        <end position="235"/>
    </location>
</feature>